<organism evidence="1 2">
    <name type="scientific">Tannerella forsythia</name>
    <name type="common">Bacteroides forsythus</name>
    <dbReference type="NCBI Taxonomy" id="28112"/>
    <lineage>
        <taxon>Bacteria</taxon>
        <taxon>Pseudomonadati</taxon>
        <taxon>Bacteroidota</taxon>
        <taxon>Bacteroidia</taxon>
        <taxon>Bacteroidales</taxon>
        <taxon>Tannerellaceae</taxon>
        <taxon>Tannerella</taxon>
    </lineage>
</organism>
<sequence>MNGGIVWIVMLLAASFMTSCDRTEDTPEVKSAAMKVNVSLAPEYAKAPLGKVTIVLRNVSTGKESTATSEKGLPVEFKQLPVDIYDITATYSMSNENYKNITGQDANKNTVLFSASQSGMQLEPGKIKEIDLVLSTSTTENFVFKTLYYGGSDSKKAAGDYDQFFEIYNNSNKTLYADSLCIAITTMNRYGNGHPTQDKRYYYTEDGRYDWSKAEGMTLGEKANSDYYYASMLFMIPGNGKEHPVKPGESLVIARFATNFKSKYTNMRGTVVEVASPELTVDLSKADFEGAYERTKALTNPNVPDLILIHKGNNTSMRLSSNGKEGYVLFRHPSPSQLPIFVYPAIDPKKGSKSQFIQIPNANLIDAVEVISPTSTGYVSPKAIQKKDDAGYAYVKEGEYTSLALTRKISRMDGNRRVLQDINNSGIDFLTIKAEPRAFAPAK</sequence>
<protein>
    <submittedName>
        <fullName evidence="1">DUF4876 domain-containing protein</fullName>
    </submittedName>
</protein>
<accession>A0A3P1Z1U5</accession>
<dbReference type="InterPro" id="IPR032627">
    <property type="entry name" value="DUF4876"/>
</dbReference>
<dbReference type="Pfam" id="PF16215">
    <property type="entry name" value="DUF4876"/>
    <property type="match status" value="1"/>
</dbReference>
<evidence type="ECO:0000313" key="1">
    <source>
        <dbReference type="EMBL" id="RRD77322.1"/>
    </source>
</evidence>
<name>A0A3P1Z1U5_TANFO</name>
<dbReference type="EMBL" id="RQYN01000010">
    <property type="protein sequence ID" value="RRD77322.1"/>
    <property type="molecule type" value="Genomic_DNA"/>
</dbReference>
<comment type="caution">
    <text evidence="1">The sequence shown here is derived from an EMBL/GenBank/DDBJ whole genome shotgun (WGS) entry which is preliminary data.</text>
</comment>
<dbReference type="AlphaFoldDB" id="A0A3P1Z1U5"/>
<evidence type="ECO:0000313" key="2">
    <source>
        <dbReference type="Proteomes" id="UP000279860"/>
    </source>
</evidence>
<dbReference type="Proteomes" id="UP000279860">
    <property type="component" value="Unassembled WGS sequence"/>
</dbReference>
<gene>
    <name evidence="1" type="ORF">EII41_04415</name>
</gene>
<proteinExistence type="predicted"/>
<reference evidence="1 2" key="1">
    <citation type="submission" date="2018-11" db="EMBL/GenBank/DDBJ databases">
        <title>Genomes From Bacteria Associated with the Canine Oral Cavity: a Test Case for Automated Genome-Based Taxonomic Assignment.</title>
        <authorList>
            <person name="Coil D.A."/>
            <person name="Jospin G."/>
            <person name="Darling A.E."/>
            <person name="Wallis C."/>
            <person name="Davis I.J."/>
            <person name="Harris S."/>
            <person name="Eisen J.A."/>
            <person name="Holcombe L.J."/>
            <person name="O'Flynn C."/>
        </authorList>
    </citation>
    <scope>NUCLEOTIDE SEQUENCE [LARGE SCALE GENOMIC DNA]</scope>
    <source>
        <strain evidence="1 2">OH1426_COT-023</strain>
    </source>
</reference>